<proteinExistence type="predicted"/>
<organism evidence="2 3">
    <name type="scientific">Blyttiomyces helicus</name>
    <dbReference type="NCBI Taxonomy" id="388810"/>
    <lineage>
        <taxon>Eukaryota</taxon>
        <taxon>Fungi</taxon>
        <taxon>Fungi incertae sedis</taxon>
        <taxon>Chytridiomycota</taxon>
        <taxon>Chytridiomycota incertae sedis</taxon>
        <taxon>Chytridiomycetes</taxon>
        <taxon>Chytridiomycetes incertae sedis</taxon>
        <taxon>Blyttiomyces</taxon>
    </lineage>
</organism>
<feature type="compositionally biased region" description="Low complexity" evidence="1">
    <location>
        <begin position="388"/>
        <end position="403"/>
    </location>
</feature>
<feature type="compositionally biased region" description="Polar residues" evidence="1">
    <location>
        <begin position="83"/>
        <end position="96"/>
    </location>
</feature>
<dbReference type="Proteomes" id="UP000269721">
    <property type="component" value="Unassembled WGS sequence"/>
</dbReference>
<name>A0A4P9WTR6_9FUNG</name>
<dbReference type="EMBL" id="KZ993825">
    <property type="protein sequence ID" value="RKO94760.1"/>
    <property type="molecule type" value="Genomic_DNA"/>
</dbReference>
<reference evidence="3" key="1">
    <citation type="journal article" date="2018" name="Nat. Microbiol.">
        <title>Leveraging single-cell genomics to expand the fungal tree of life.</title>
        <authorList>
            <person name="Ahrendt S.R."/>
            <person name="Quandt C.A."/>
            <person name="Ciobanu D."/>
            <person name="Clum A."/>
            <person name="Salamov A."/>
            <person name="Andreopoulos B."/>
            <person name="Cheng J.F."/>
            <person name="Woyke T."/>
            <person name="Pelin A."/>
            <person name="Henrissat B."/>
            <person name="Reynolds N.K."/>
            <person name="Benny G.L."/>
            <person name="Smith M.E."/>
            <person name="James T.Y."/>
            <person name="Grigoriev I.V."/>
        </authorList>
    </citation>
    <scope>NUCLEOTIDE SEQUENCE [LARGE SCALE GENOMIC DNA]</scope>
</reference>
<feature type="region of interest" description="Disordered" evidence="1">
    <location>
        <begin position="379"/>
        <end position="403"/>
    </location>
</feature>
<feature type="region of interest" description="Disordered" evidence="1">
    <location>
        <begin position="120"/>
        <end position="150"/>
    </location>
</feature>
<protein>
    <submittedName>
        <fullName evidence="2">Uncharacterized protein</fullName>
    </submittedName>
</protein>
<feature type="compositionally biased region" description="Basic and acidic residues" evidence="1">
    <location>
        <begin position="24"/>
        <end position="41"/>
    </location>
</feature>
<evidence type="ECO:0000313" key="3">
    <source>
        <dbReference type="Proteomes" id="UP000269721"/>
    </source>
</evidence>
<keyword evidence="3" id="KW-1185">Reference proteome</keyword>
<accession>A0A4P9WTR6</accession>
<evidence type="ECO:0000256" key="1">
    <source>
        <dbReference type="SAM" id="MobiDB-lite"/>
    </source>
</evidence>
<feature type="compositionally biased region" description="Polar residues" evidence="1">
    <location>
        <begin position="137"/>
        <end position="150"/>
    </location>
</feature>
<sequence length="403" mass="44382">MDDPLEDEAMKASAERVNLMQDTADNHSPKDHCPRNHRPEDLATDDAADPGHLDGAPQSICLEDGQPAAAHRSCRTDLHSEETALTATEGSPLTNIHTEESRPILVPIVIPGTALVPELDKSKGKKKASKATKEPETTSMKNKSNQQENVPTDVTIVADEKQEDFRTPHWAARPLLNAADSRAARGRHPKLPGEVQGALLNKAQIDHKGYGESIVDVSRRRNEGRSDRLIRNLQGGRKKFTCHTTAHYPFGQDCFNTIALFYAIARFPIPLQVQTKATTSDLTAMVTRGLLSILVKALVLDSDSHPIIDQYINSLAMMELTYMLNPSDGDVLLRACAAFLRTPENFETCLWSLLGVVCRVMVLRTGEFNQRASEDELEDFPINARMESTSPTSTSSSRLTGSH</sequence>
<dbReference type="AlphaFoldDB" id="A0A4P9WTR6"/>
<feature type="region of interest" description="Disordered" evidence="1">
    <location>
        <begin position="1"/>
        <end position="98"/>
    </location>
</feature>
<gene>
    <name evidence="2" type="ORF">BDK51DRAFT_36983</name>
</gene>
<evidence type="ECO:0000313" key="2">
    <source>
        <dbReference type="EMBL" id="RKO94760.1"/>
    </source>
</evidence>